<evidence type="ECO:0000256" key="4">
    <source>
        <dbReference type="ARBA" id="ARBA00022448"/>
    </source>
</evidence>
<protein>
    <submittedName>
        <fullName evidence="11">Putative NADH dehydrogenase</fullName>
    </submittedName>
</protein>
<dbReference type="GO" id="GO:0005743">
    <property type="term" value="C:mitochondrial inner membrane"/>
    <property type="evidence" value="ECO:0007669"/>
    <property type="project" value="UniProtKB-SubCell"/>
</dbReference>
<evidence type="ECO:0000256" key="3">
    <source>
        <dbReference type="ARBA" id="ARBA00008939"/>
    </source>
</evidence>
<keyword evidence="7" id="KW-0249">Electron transport</keyword>
<reference evidence="11 12" key="1">
    <citation type="journal article" date="2011" name="Genome Res.">
        <title>Phylogeny-wide analysis of social amoeba genomes highlights ancient origins for complex intercellular communication.</title>
        <authorList>
            <person name="Heidel A.J."/>
            <person name="Lawal H.M."/>
            <person name="Felder M."/>
            <person name="Schilde C."/>
            <person name="Helps N.R."/>
            <person name="Tunggal B."/>
            <person name="Rivero F."/>
            <person name="John U."/>
            <person name="Schleicher M."/>
            <person name="Eichinger L."/>
            <person name="Platzer M."/>
            <person name="Noegel A.A."/>
            <person name="Schaap P."/>
            <person name="Gloeckner G."/>
        </authorList>
    </citation>
    <scope>NUCLEOTIDE SEQUENCE [LARGE SCALE GENOMIC DNA]</scope>
    <source>
        <strain evidence="12">ATCC 26659 / Pp 5 / PN500</strain>
    </source>
</reference>
<keyword evidence="6" id="KW-0999">Mitochondrion inner membrane</keyword>
<dbReference type="GeneID" id="31364016"/>
<organism evidence="11 12">
    <name type="scientific">Heterostelium pallidum (strain ATCC 26659 / Pp 5 / PN500)</name>
    <name type="common">Cellular slime mold</name>
    <name type="synonym">Polysphondylium pallidum</name>
    <dbReference type="NCBI Taxonomy" id="670386"/>
    <lineage>
        <taxon>Eukaryota</taxon>
        <taxon>Amoebozoa</taxon>
        <taxon>Evosea</taxon>
        <taxon>Eumycetozoa</taxon>
        <taxon>Dictyostelia</taxon>
        <taxon>Acytosteliales</taxon>
        <taxon>Acytosteliaceae</taxon>
        <taxon>Heterostelium</taxon>
    </lineage>
</organism>
<dbReference type="InterPro" id="IPR007741">
    <property type="entry name" value="Ribosomal_mL43/mS25/NADH_DH"/>
</dbReference>
<evidence type="ECO:0000256" key="5">
    <source>
        <dbReference type="ARBA" id="ARBA00022660"/>
    </source>
</evidence>
<dbReference type="PANTHER" id="PTHR12878">
    <property type="entry name" value="NADH-UBIQUINONE OXIDOREDUCTASE B8 SUBUNIT"/>
    <property type="match status" value="1"/>
</dbReference>
<evidence type="ECO:0000256" key="1">
    <source>
        <dbReference type="ARBA" id="ARBA00003195"/>
    </source>
</evidence>
<feature type="domain" description="Ribosomal protein/NADH dehydrogenase" evidence="10">
    <location>
        <begin position="38"/>
        <end position="111"/>
    </location>
</feature>
<sequence>MLNYRISRYLHHHITNFKMSWRALLSHNLQEIRIHFCQSTPSSEGLRNFITKNYTDLKKLNPKLPLMVREGHGIEPVIYARYDWGQEEKKVVTNLSEQEVEEKLKELCLIGNKLDRSPESEFDEVDVITSYNRPASAFRTRCTIQFYNYNTGFILLKVVSSIKLIVNNHINLCRWFRLQEPTRLKTLGSTKPKKWLFKMTCSNQIMQTFVDIMNNVLKKFPSGDQLFILIEFLFLQRSNLNDPPFHRDTVHHPTVGSE</sequence>
<keyword evidence="9" id="KW-0472">Membrane</keyword>
<dbReference type="Gene3D" id="3.40.30.10">
    <property type="entry name" value="Glutaredoxin"/>
    <property type="match status" value="1"/>
</dbReference>
<evidence type="ECO:0000313" key="12">
    <source>
        <dbReference type="Proteomes" id="UP000001396"/>
    </source>
</evidence>
<comment type="caution">
    <text evidence="11">The sequence shown here is derived from an EMBL/GenBank/DDBJ whole genome shotgun (WGS) entry which is preliminary data.</text>
</comment>
<dbReference type="InParanoid" id="D3BIG7"/>
<evidence type="ECO:0000313" key="11">
    <source>
        <dbReference type="EMBL" id="EFA79067.1"/>
    </source>
</evidence>
<keyword evidence="4" id="KW-0813">Transport</keyword>
<comment type="similarity">
    <text evidence="3">Belongs to the complex I NDUFA2 subunit family.</text>
</comment>
<dbReference type="STRING" id="670386.D3BIG7"/>
<evidence type="ECO:0000256" key="8">
    <source>
        <dbReference type="ARBA" id="ARBA00023128"/>
    </source>
</evidence>
<comment type="function">
    <text evidence="1">Accessory subunit of the mitochondrial membrane respiratory chain NADH dehydrogenase (Complex I), that is believed not to be involved in catalysis. Complex I functions in the transfer of electrons from NADH to the respiratory chain. The immediate electron acceptor for the enzyme is believed to be ubiquinone.</text>
</comment>
<dbReference type="InterPro" id="IPR016464">
    <property type="entry name" value="NADH_Ub_cplx-1_asu_su-2"/>
</dbReference>
<evidence type="ECO:0000256" key="7">
    <source>
        <dbReference type="ARBA" id="ARBA00022982"/>
    </source>
</evidence>
<dbReference type="AlphaFoldDB" id="D3BIG7"/>
<dbReference type="RefSeq" id="XP_020431190.1">
    <property type="nucleotide sequence ID" value="XM_020579351.1"/>
</dbReference>
<dbReference type="SUPFAM" id="SSF52833">
    <property type="entry name" value="Thioredoxin-like"/>
    <property type="match status" value="1"/>
</dbReference>
<gene>
    <name evidence="11" type="ORF">PPL_08537</name>
</gene>
<accession>D3BIG7</accession>
<dbReference type="InterPro" id="IPR036249">
    <property type="entry name" value="Thioredoxin-like_sf"/>
</dbReference>
<keyword evidence="8" id="KW-0496">Mitochondrion</keyword>
<evidence type="ECO:0000256" key="9">
    <source>
        <dbReference type="ARBA" id="ARBA00023136"/>
    </source>
</evidence>
<evidence type="ECO:0000259" key="10">
    <source>
        <dbReference type="SMART" id="SM00916"/>
    </source>
</evidence>
<name>D3BIG7_HETP5</name>
<dbReference type="PANTHER" id="PTHR12878:SF0">
    <property type="entry name" value="NADH DEHYDROGENASE [UBIQUINONE] 1 ALPHA SUBCOMPLEX SUBUNIT 2"/>
    <property type="match status" value="1"/>
</dbReference>
<dbReference type="Pfam" id="PF05047">
    <property type="entry name" value="L51_S25_CI-B8"/>
    <property type="match status" value="1"/>
</dbReference>
<keyword evidence="12" id="KW-1185">Reference proteome</keyword>
<dbReference type="Proteomes" id="UP000001396">
    <property type="component" value="Unassembled WGS sequence"/>
</dbReference>
<comment type="subcellular location">
    <subcellularLocation>
        <location evidence="2">Mitochondrion inner membrane</location>
        <topology evidence="2">Peripheral membrane protein</topology>
        <orientation evidence="2">Matrix side</orientation>
    </subcellularLocation>
</comment>
<proteinExistence type="inferred from homology"/>
<dbReference type="SMART" id="SM00916">
    <property type="entry name" value="L51_S25_CI-B8"/>
    <property type="match status" value="1"/>
</dbReference>
<evidence type="ECO:0000256" key="2">
    <source>
        <dbReference type="ARBA" id="ARBA00004443"/>
    </source>
</evidence>
<dbReference type="EMBL" id="ADBJ01000037">
    <property type="protein sequence ID" value="EFA79067.1"/>
    <property type="molecule type" value="Genomic_DNA"/>
</dbReference>
<evidence type="ECO:0000256" key="6">
    <source>
        <dbReference type="ARBA" id="ARBA00022792"/>
    </source>
</evidence>
<keyword evidence="5" id="KW-0679">Respiratory chain</keyword>